<evidence type="ECO:0000313" key="3">
    <source>
        <dbReference type="Proteomes" id="UP000002457"/>
    </source>
</evidence>
<dbReference type="PANTHER" id="PTHR20858">
    <property type="entry name" value="PHOSPHOMETHYLPYRIMIDINE KINASE"/>
    <property type="match status" value="1"/>
</dbReference>
<dbReference type="RefSeq" id="WP_012617903.1">
    <property type="nucleotide sequence ID" value="NC_011832.1"/>
</dbReference>
<dbReference type="InterPro" id="IPR004399">
    <property type="entry name" value="HMP/HMP-P_kinase_dom"/>
</dbReference>
<evidence type="ECO:0000259" key="1">
    <source>
        <dbReference type="Pfam" id="PF08543"/>
    </source>
</evidence>
<sequence length="280" mass="29373">MQRSQTVCACTIAGSDPTGGAGIQADLSTFAAMGVWGLSVITALTAQTPERVDSTWVQPAPIVATQLKVLLEEFHIGAFKTGMLGDGSVIDTITDLLPEGVPLVVDPVLVSSSGHRLLAEEAIELLKERLLPRATVITPNLPETEVLSGLSPLCSDDEVIRAGKVLLDLGAAAVIIKGGHRAGARATDLLITASTVIPLSSFRRPYPVHGTGCCFSAALTALLARGYPLPTAAQEAKCLISRAVSTEPVGRSGMRMVDPLQISSFDRIPTDLDLLNMKKA</sequence>
<dbReference type="GO" id="GO:0005829">
    <property type="term" value="C:cytosol"/>
    <property type="evidence" value="ECO:0007669"/>
    <property type="project" value="TreeGrafter"/>
</dbReference>
<dbReference type="PANTHER" id="PTHR20858:SF17">
    <property type="entry name" value="HYDROXYMETHYLPYRIMIDINE_PHOSPHOMETHYLPYRIMIDINE KINASE THI20-RELATED"/>
    <property type="match status" value="1"/>
</dbReference>
<dbReference type="CDD" id="cd01169">
    <property type="entry name" value="HMPP_kinase"/>
    <property type="match status" value="1"/>
</dbReference>
<feature type="domain" description="Pyridoxamine kinase/Phosphomethylpyrimidine kinase" evidence="1">
    <location>
        <begin position="16"/>
        <end position="247"/>
    </location>
</feature>
<reference evidence="2 3" key="1">
    <citation type="journal article" date="2015" name="Genome Announc.">
        <title>Complete Genome Sequence of Methanosphaerula palustris E1-9CT, a Hydrogenotrophic Methanogen Isolated from a Minerotrophic Fen Peatland.</title>
        <authorList>
            <person name="Cadillo-Quiroz H."/>
            <person name="Browne P."/>
            <person name="Kyrpides N."/>
            <person name="Woyke T."/>
            <person name="Goodwin L."/>
            <person name="Detter C."/>
            <person name="Yavitt J.B."/>
            <person name="Zinder S.H."/>
        </authorList>
    </citation>
    <scope>NUCLEOTIDE SEQUENCE [LARGE SCALE GENOMIC DNA]</scope>
    <source>
        <strain evidence="3">ATCC BAA-1556 / DSM 19958 / E1-9c</strain>
    </source>
</reference>
<name>B8GHH9_METPE</name>
<organism evidence="2 3">
    <name type="scientific">Methanosphaerula palustris (strain ATCC BAA-1556 / DSM 19958 / E1-9c)</name>
    <dbReference type="NCBI Taxonomy" id="521011"/>
    <lineage>
        <taxon>Archaea</taxon>
        <taxon>Methanobacteriati</taxon>
        <taxon>Methanobacteriota</taxon>
        <taxon>Stenosarchaea group</taxon>
        <taxon>Methanomicrobia</taxon>
        <taxon>Methanomicrobiales</taxon>
        <taxon>Methanoregulaceae</taxon>
        <taxon>Methanosphaerula</taxon>
    </lineage>
</organism>
<dbReference type="GO" id="GO:0008902">
    <property type="term" value="F:hydroxymethylpyrimidine kinase activity"/>
    <property type="evidence" value="ECO:0007669"/>
    <property type="project" value="TreeGrafter"/>
</dbReference>
<dbReference type="Proteomes" id="UP000002457">
    <property type="component" value="Chromosome"/>
</dbReference>
<dbReference type="eggNOG" id="arCOG00020">
    <property type="taxonomic scope" value="Archaea"/>
</dbReference>
<dbReference type="GeneID" id="7271527"/>
<dbReference type="InterPro" id="IPR013749">
    <property type="entry name" value="PM/HMP-P_kinase-1"/>
</dbReference>
<dbReference type="SUPFAM" id="SSF53613">
    <property type="entry name" value="Ribokinase-like"/>
    <property type="match status" value="1"/>
</dbReference>
<dbReference type="Pfam" id="PF08543">
    <property type="entry name" value="Phos_pyr_kin"/>
    <property type="match status" value="1"/>
</dbReference>
<gene>
    <name evidence="2" type="ordered locus">Mpal_1249</name>
</gene>
<dbReference type="HOGENOM" id="CLU_020520_0_1_2"/>
<proteinExistence type="predicted"/>
<protein>
    <submittedName>
        <fullName evidence="2">Phosphomethylpyrimidine kinase</fullName>
    </submittedName>
</protein>
<keyword evidence="3" id="KW-1185">Reference proteome</keyword>
<dbReference type="AlphaFoldDB" id="B8GHH9"/>
<dbReference type="EMBL" id="CP001338">
    <property type="protein sequence ID" value="ACL16584.1"/>
    <property type="molecule type" value="Genomic_DNA"/>
</dbReference>
<dbReference type="Gene3D" id="3.40.1190.20">
    <property type="match status" value="1"/>
</dbReference>
<keyword evidence="2" id="KW-0808">Transferase</keyword>
<dbReference type="KEGG" id="mpl:Mpal_1249"/>
<keyword evidence="2" id="KW-0418">Kinase</keyword>
<accession>B8GHH9</accession>
<dbReference type="NCBIfam" id="TIGR00097">
    <property type="entry name" value="HMP-P_kinase"/>
    <property type="match status" value="1"/>
</dbReference>
<dbReference type="InterPro" id="IPR029056">
    <property type="entry name" value="Ribokinase-like"/>
</dbReference>
<dbReference type="STRING" id="521011.Mpal_1249"/>
<evidence type="ECO:0000313" key="2">
    <source>
        <dbReference type="EMBL" id="ACL16584.1"/>
    </source>
</evidence>
<dbReference type="GO" id="GO:0008972">
    <property type="term" value="F:phosphomethylpyrimidine kinase activity"/>
    <property type="evidence" value="ECO:0007669"/>
    <property type="project" value="InterPro"/>
</dbReference>
<dbReference type="OrthoDB" id="43786at2157"/>
<dbReference type="GO" id="GO:0009228">
    <property type="term" value="P:thiamine biosynthetic process"/>
    <property type="evidence" value="ECO:0007669"/>
    <property type="project" value="InterPro"/>
</dbReference>